<keyword evidence="5" id="KW-1185">Reference proteome</keyword>
<name>A0A1E4T231_9ASCO</name>
<organism evidence="4 5">
    <name type="scientific">[Candida] arabinofermentans NRRL YB-2248</name>
    <dbReference type="NCBI Taxonomy" id="983967"/>
    <lineage>
        <taxon>Eukaryota</taxon>
        <taxon>Fungi</taxon>
        <taxon>Dikarya</taxon>
        <taxon>Ascomycota</taxon>
        <taxon>Saccharomycotina</taxon>
        <taxon>Pichiomycetes</taxon>
        <taxon>Pichiales</taxon>
        <taxon>Pichiaceae</taxon>
        <taxon>Ogataea</taxon>
        <taxon>Ogataea/Candida clade</taxon>
    </lineage>
</organism>
<gene>
    <name evidence="4" type="ORF">CANARDRAFT_22573</name>
</gene>
<evidence type="ECO:0000256" key="3">
    <source>
        <dbReference type="ARBA" id="ARBA00022927"/>
    </source>
</evidence>
<dbReference type="GO" id="GO:0015031">
    <property type="term" value="P:protein transport"/>
    <property type="evidence" value="ECO:0007669"/>
    <property type="project" value="UniProtKB-KW"/>
</dbReference>
<dbReference type="InterPro" id="IPR007515">
    <property type="entry name" value="Mss4"/>
</dbReference>
<keyword evidence="1" id="KW-0813">Transport</keyword>
<dbReference type="GO" id="GO:0007264">
    <property type="term" value="P:small GTPase-mediated signal transduction"/>
    <property type="evidence" value="ECO:0007669"/>
    <property type="project" value="InterPro"/>
</dbReference>
<dbReference type="GO" id="GO:0008270">
    <property type="term" value="F:zinc ion binding"/>
    <property type="evidence" value="ECO:0007669"/>
    <property type="project" value="TreeGrafter"/>
</dbReference>
<evidence type="ECO:0000313" key="4">
    <source>
        <dbReference type="EMBL" id="ODV85781.1"/>
    </source>
</evidence>
<dbReference type="Proteomes" id="UP000094801">
    <property type="component" value="Unassembled WGS sequence"/>
</dbReference>
<dbReference type="Gene3D" id="2.170.150.10">
    <property type="entry name" value="Metal Binding Protein, Guanine Nucleotide Exchange Factor, Chain A"/>
    <property type="match status" value="1"/>
</dbReference>
<dbReference type="PROSITE" id="PS51796">
    <property type="entry name" value="MSS4"/>
    <property type="match status" value="1"/>
</dbReference>
<reference evidence="5" key="1">
    <citation type="submission" date="2016-04" db="EMBL/GenBank/DDBJ databases">
        <title>Comparative genomics of biotechnologically important yeasts.</title>
        <authorList>
            <consortium name="DOE Joint Genome Institute"/>
            <person name="Riley R."/>
            <person name="Haridas S."/>
            <person name="Wolfe K.H."/>
            <person name="Lopes M.R."/>
            <person name="Hittinger C.T."/>
            <person name="Goker M."/>
            <person name="Salamov A."/>
            <person name="Wisecaver J."/>
            <person name="Long T.M."/>
            <person name="Aerts A.L."/>
            <person name="Barry K."/>
            <person name="Choi C."/>
            <person name="Clum A."/>
            <person name="Coughlan A.Y."/>
            <person name="Deshpande S."/>
            <person name="Douglass A.P."/>
            <person name="Hanson S.J."/>
            <person name="Klenk H.-P."/>
            <person name="Labutti K."/>
            <person name="Lapidus A."/>
            <person name="Lindquist E."/>
            <person name="Lipzen A."/>
            <person name="Meier-Kolthoff J.P."/>
            <person name="Ohm R.A."/>
            <person name="Otillar R.P."/>
            <person name="Pangilinan J."/>
            <person name="Peng Y."/>
            <person name="Rokas A."/>
            <person name="Rosa C.A."/>
            <person name="Scheuner C."/>
            <person name="Sibirny A.A."/>
            <person name="Slot J.C."/>
            <person name="Stielow J.B."/>
            <person name="Sun H."/>
            <person name="Kurtzman C.P."/>
            <person name="Blackwell M."/>
            <person name="Grigoriev I.V."/>
            <person name="Jeffries T.W."/>
        </authorList>
    </citation>
    <scope>NUCLEOTIDE SEQUENCE [LARGE SCALE GENOMIC DNA]</scope>
    <source>
        <strain evidence="5">NRRL YB-2248</strain>
    </source>
</reference>
<proteinExistence type="predicted"/>
<dbReference type="AlphaFoldDB" id="A0A1E4T231"/>
<accession>A0A1E4T231</accession>
<dbReference type="GO" id="GO:0016020">
    <property type="term" value="C:membrane"/>
    <property type="evidence" value="ECO:0007669"/>
    <property type="project" value="TreeGrafter"/>
</dbReference>
<dbReference type="GO" id="GO:0005829">
    <property type="term" value="C:cytosol"/>
    <property type="evidence" value="ECO:0007669"/>
    <property type="project" value="TreeGrafter"/>
</dbReference>
<dbReference type="STRING" id="983967.A0A1E4T231"/>
<sequence>MKTYNSLDSKSLSTKYILRCPFKIQGKCQSRIIALESPTSISKYQAILKSPHEEFKFLSIKEGESNEIGYFESDDESTHHSQLFYKFASMWDFDNIGVSRPVSTMDTLITLTTNADDKDKEHQTPIHIQFSRFLTCADCDRGPLGFSGFVINDVDSWEANGRKVAVEKPEDMVYFFCIDSCIYE</sequence>
<dbReference type="PANTHER" id="PTHR13276:SF0">
    <property type="entry name" value="GUANINE NUCLEOTIDE EXCHANGE FACTOR MSS4"/>
    <property type="match status" value="1"/>
</dbReference>
<dbReference type="GO" id="GO:0006892">
    <property type="term" value="P:post-Golgi vesicle-mediated transport"/>
    <property type="evidence" value="ECO:0007669"/>
    <property type="project" value="TreeGrafter"/>
</dbReference>
<dbReference type="PANTHER" id="PTHR13276">
    <property type="entry name" value="GUANINE NUCLEOTIDE EXCHANGE FACTOR MSS4"/>
    <property type="match status" value="1"/>
</dbReference>
<dbReference type="GO" id="GO:0005085">
    <property type="term" value="F:guanyl-nucleotide exchange factor activity"/>
    <property type="evidence" value="ECO:0007669"/>
    <property type="project" value="UniProtKB-KW"/>
</dbReference>
<dbReference type="InterPro" id="IPR011057">
    <property type="entry name" value="Mss4-like_sf"/>
</dbReference>
<dbReference type="SUPFAM" id="SSF51316">
    <property type="entry name" value="Mss4-like"/>
    <property type="match status" value="1"/>
</dbReference>
<protein>
    <submittedName>
        <fullName evidence="4">Uncharacterized protein</fullName>
    </submittedName>
</protein>
<dbReference type="EMBL" id="KV453851">
    <property type="protein sequence ID" value="ODV85781.1"/>
    <property type="molecule type" value="Genomic_DNA"/>
</dbReference>
<keyword evidence="2" id="KW-0344">Guanine-nucleotide releasing factor</keyword>
<evidence type="ECO:0000256" key="2">
    <source>
        <dbReference type="ARBA" id="ARBA00022658"/>
    </source>
</evidence>
<evidence type="ECO:0000313" key="5">
    <source>
        <dbReference type="Proteomes" id="UP000094801"/>
    </source>
</evidence>
<dbReference type="OrthoDB" id="30840at2759"/>
<evidence type="ECO:0000256" key="1">
    <source>
        <dbReference type="ARBA" id="ARBA00022448"/>
    </source>
</evidence>
<dbReference type="InterPro" id="IPR011323">
    <property type="entry name" value="Mss4/transl-control_tumour"/>
</dbReference>
<keyword evidence="3" id="KW-0653">Protein transport</keyword>
<dbReference type="Pfam" id="PF04421">
    <property type="entry name" value="Mss4"/>
    <property type="match status" value="1"/>
</dbReference>